<sequence length="251" mass="28849">MTTYGDDLAKSMWSNLWNLADASAMLYDEKQLAKSSEKVKDKSLYTRKSRTKLKKPATRGTKLLLQWPSSTAFFKNAADSKAKALNTRRSCKRRAVQEKETPKWLFQVMEKLKGEAYEPRLIFERTLTKTDVDPGQSRLSMPFNLLIRNDFLTQVELRIIEKDIKNDNKTGVGAILVDQMCKKYGVMLKRWEMKKETGRGSWNYSLICGWNDVVKANGLEEGDYINVWSFRWRGVLSFALVPALSPDNGTK</sequence>
<comment type="subcellular location">
    <subcellularLocation>
        <location evidence="1">Nucleus</location>
    </subcellularLocation>
</comment>
<keyword evidence="3" id="KW-0238">DNA-binding</keyword>
<dbReference type="Pfam" id="PF03754">
    <property type="entry name" value="At2g31720-like"/>
    <property type="match status" value="1"/>
</dbReference>
<keyword evidence="4" id="KW-0804">Transcription</keyword>
<dbReference type="AlphaFoldDB" id="A0A565AM90"/>
<evidence type="ECO:0000259" key="6">
    <source>
        <dbReference type="PROSITE" id="PS50863"/>
    </source>
</evidence>
<gene>
    <name evidence="7" type="ORF">ANE_LOCUS584</name>
</gene>
<dbReference type="PANTHER" id="PTHR31541">
    <property type="entry name" value="B3 DOMAIN PLANT PROTEIN-RELATED"/>
    <property type="match status" value="1"/>
</dbReference>
<evidence type="ECO:0000256" key="3">
    <source>
        <dbReference type="ARBA" id="ARBA00023125"/>
    </source>
</evidence>
<dbReference type="GO" id="GO:0003677">
    <property type="term" value="F:DNA binding"/>
    <property type="evidence" value="ECO:0007669"/>
    <property type="project" value="UniProtKB-KW"/>
</dbReference>
<dbReference type="CDD" id="cd10017">
    <property type="entry name" value="B3_DNA"/>
    <property type="match status" value="1"/>
</dbReference>
<keyword evidence="8" id="KW-1185">Reference proteome</keyword>
<protein>
    <recommendedName>
        <fullName evidence="6">TF-B3 domain-containing protein</fullName>
    </recommendedName>
</protein>
<dbReference type="InterPro" id="IPR015300">
    <property type="entry name" value="DNA-bd_pseudobarrel_sf"/>
</dbReference>
<dbReference type="Gene3D" id="2.40.330.10">
    <property type="entry name" value="DNA-binding pseudobarrel domain"/>
    <property type="match status" value="1"/>
</dbReference>
<keyword evidence="5" id="KW-0539">Nucleus</keyword>
<dbReference type="EMBL" id="CABITT030000001">
    <property type="protein sequence ID" value="VVA90139.1"/>
    <property type="molecule type" value="Genomic_DNA"/>
</dbReference>
<dbReference type="InterPro" id="IPR003340">
    <property type="entry name" value="B3_DNA-bd"/>
</dbReference>
<evidence type="ECO:0000313" key="8">
    <source>
        <dbReference type="Proteomes" id="UP000489600"/>
    </source>
</evidence>
<dbReference type="OrthoDB" id="1935604at2759"/>
<dbReference type="SUPFAM" id="SSF101936">
    <property type="entry name" value="DNA-binding pseudobarrel domain"/>
    <property type="match status" value="1"/>
</dbReference>
<name>A0A565AM90_9BRAS</name>
<evidence type="ECO:0000256" key="2">
    <source>
        <dbReference type="ARBA" id="ARBA00023015"/>
    </source>
</evidence>
<evidence type="ECO:0000256" key="4">
    <source>
        <dbReference type="ARBA" id="ARBA00023163"/>
    </source>
</evidence>
<organism evidence="7 8">
    <name type="scientific">Arabis nemorensis</name>
    <dbReference type="NCBI Taxonomy" id="586526"/>
    <lineage>
        <taxon>Eukaryota</taxon>
        <taxon>Viridiplantae</taxon>
        <taxon>Streptophyta</taxon>
        <taxon>Embryophyta</taxon>
        <taxon>Tracheophyta</taxon>
        <taxon>Spermatophyta</taxon>
        <taxon>Magnoliopsida</taxon>
        <taxon>eudicotyledons</taxon>
        <taxon>Gunneridae</taxon>
        <taxon>Pentapetalae</taxon>
        <taxon>rosids</taxon>
        <taxon>malvids</taxon>
        <taxon>Brassicales</taxon>
        <taxon>Brassicaceae</taxon>
        <taxon>Arabideae</taxon>
        <taxon>Arabis</taxon>
    </lineage>
</organism>
<feature type="domain" description="TF-B3" evidence="6">
    <location>
        <begin position="143"/>
        <end position="244"/>
    </location>
</feature>
<comment type="caution">
    <text evidence="7">The sequence shown here is derived from an EMBL/GenBank/DDBJ whole genome shotgun (WGS) entry which is preliminary data.</text>
</comment>
<reference evidence="7" key="1">
    <citation type="submission" date="2019-07" db="EMBL/GenBank/DDBJ databases">
        <authorList>
            <person name="Dittberner H."/>
        </authorList>
    </citation>
    <scope>NUCLEOTIDE SEQUENCE [LARGE SCALE GENOMIC DNA]</scope>
</reference>
<keyword evidence="2" id="KW-0805">Transcription regulation</keyword>
<dbReference type="InterPro" id="IPR005508">
    <property type="entry name" value="At2g31720-like"/>
</dbReference>
<accession>A0A565AM90</accession>
<dbReference type="GO" id="GO:0005634">
    <property type="term" value="C:nucleus"/>
    <property type="evidence" value="ECO:0007669"/>
    <property type="project" value="UniProtKB-SubCell"/>
</dbReference>
<dbReference type="PANTHER" id="PTHR31541:SF34">
    <property type="entry name" value="TF-B3 DOMAIN-CONTAINING PROTEIN"/>
    <property type="match status" value="1"/>
</dbReference>
<proteinExistence type="predicted"/>
<evidence type="ECO:0000313" key="7">
    <source>
        <dbReference type="EMBL" id="VVA90139.1"/>
    </source>
</evidence>
<dbReference type="PROSITE" id="PS50863">
    <property type="entry name" value="B3"/>
    <property type="match status" value="1"/>
</dbReference>
<evidence type="ECO:0000256" key="5">
    <source>
        <dbReference type="ARBA" id="ARBA00023242"/>
    </source>
</evidence>
<evidence type="ECO:0000256" key="1">
    <source>
        <dbReference type="ARBA" id="ARBA00004123"/>
    </source>
</evidence>
<dbReference type="Proteomes" id="UP000489600">
    <property type="component" value="Unassembled WGS sequence"/>
</dbReference>